<dbReference type="SUPFAM" id="SSF54171">
    <property type="entry name" value="DNA-binding domain"/>
    <property type="match status" value="1"/>
</dbReference>
<gene>
    <name evidence="3" type="primary">POLX_2327</name>
    <name evidence="3" type="ORF">AVEN_245715_1</name>
</gene>
<dbReference type="GO" id="GO:0015074">
    <property type="term" value="P:DNA integration"/>
    <property type="evidence" value="ECO:0007669"/>
    <property type="project" value="InterPro"/>
</dbReference>
<dbReference type="PANTHER" id="PTHR42648:SF24">
    <property type="entry name" value="INTEGRASE CATALYTIC DOMAIN-CONTAINING PROTEIN"/>
    <property type="match status" value="1"/>
</dbReference>
<dbReference type="OrthoDB" id="6435466at2759"/>
<reference evidence="3 4" key="1">
    <citation type="journal article" date="2019" name="Sci. Rep.">
        <title>Orb-weaving spider Araneus ventricosus genome elucidates the spidroin gene catalogue.</title>
        <authorList>
            <person name="Kono N."/>
            <person name="Nakamura H."/>
            <person name="Ohtoshi R."/>
            <person name="Moran D.A.P."/>
            <person name="Shinohara A."/>
            <person name="Yoshida Y."/>
            <person name="Fujiwara M."/>
            <person name="Mori M."/>
            <person name="Tomita M."/>
            <person name="Arakawa K."/>
        </authorList>
    </citation>
    <scope>NUCLEOTIDE SEQUENCE [LARGE SCALE GENOMIC DNA]</scope>
</reference>
<dbReference type="SUPFAM" id="SSF53098">
    <property type="entry name" value="Ribonuclease H-like"/>
    <property type="match status" value="1"/>
</dbReference>
<evidence type="ECO:0000313" key="3">
    <source>
        <dbReference type="EMBL" id="GBN86377.1"/>
    </source>
</evidence>
<name>A0A4Y2SE82_ARAVE</name>
<dbReference type="Gene3D" id="3.30.890.10">
    <property type="entry name" value="Methyl-cpg-binding Protein 2, Chain A"/>
    <property type="match status" value="1"/>
</dbReference>
<sequence>MRRNLIAGANLDIAGFKVIWKNNKMVIYDEFNDYLCTVNRKGKLYILYGVPEKCISNEYNNTSARNSIDIETVHRRFGHINVNVLNYMSNHNIVKGIEKIQGLGIKMERTSVYTPEQNGVAERFNRTAVEGIRSMLQDSGLKPQFWAEALLTFVHVKNRCVHKLTGIKTPIKIWTGYRPSVRDFRIFGSLAHVYIPSVRRNKLQPKADVGIMIGYGIKTRGYRVWVPKQRRVIETTRMSINELKNGVKHLYGTPHTYESVDVLNSSERFLNLISGNMQEFEKSGEKCKIMKEQEIKPINISSWKRVKRPRTKSSRVDIYYYPPSGKSRLRSLNDVKNYCDKENLKFEPDMFSFKPFNLDQYYDSRDEKSNDSFSESLSNDEANIFQEEIYNLELPKSFGDTRKSPGRKLWEEAMKPELKVMHDRNVWTLVDPPDK</sequence>
<dbReference type="InterPro" id="IPR001584">
    <property type="entry name" value="Integrase_cat-core"/>
</dbReference>
<proteinExistence type="predicted"/>
<evidence type="ECO:0000259" key="2">
    <source>
        <dbReference type="PROSITE" id="PS50994"/>
    </source>
</evidence>
<feature type="domain" description="MBD" evidence="1">
    <location>
        <begin position="289"/>
        <end position="358"/>
    </location>
</feature>
<dbReference type="GO" id="GO:0003677">
    <property type="term" value="F:DNA binding"/>
    <property type="evidence" value="ECO:0007669"/>
    <property type="project" value="InterPro"/>
</dbReference>
<evidence type="ECO:0000259" key="1">
    <source>
        <dbReference type="PROSITE" id="PS50982"/>
    </source>
</evidence>
<dbReference type="Proteomes" id="UP000499080">
    <property type="component" value="Unassembled WGS sequence"/>
</dbReference>
<dbReference type="InterPro" id="IPR057670">
    <property type="entry name" value="SH3_retrovirus"/>
</dbReference>
<protein>
    <submittedName>
        <fullName evidence="3">Retrovirus-related Pol polyprotein from transposon TNT 1-94</fullName>
    </submittedName>
</protein>
<dbReference type="InterPro" id="IPR039537">
    <property type="entry name" value="Retrotran_Ty1/copia-like"/>
</dbReference>
<dbReference type="Gene3D" id="3.30.420.10">
    <property type="entry name" value="Ribonuclease H-like superfamily/Ribonuclease H"/>
    <property type="match status" value="1"/>
</dbReference>
<dbReference type="Pfam" id="PF25597">
    <property type="entry name" value="SH3_retrovirus"/>
    <property type="match status" value="1"/>
</dbReference>
<accession>A0A4Y2SE82</accession>
<dbReference type="InterPro" id="IPR016177">
    <property type="entry name" value="DNA-bd_dom_sf"/>
</dbReference>
<dbReference type="AlphaFoldDB" id="A0A4Y2SE82"/>
<dbReference type="InterPro" id="IPR012337">
    <property type="entry name" value="RNaseH-like_sf"/>
</dbReference>
<feature type="domain" description="Integrase catalytic" evidence="2">
    <location>
        <begin position="103"/>
        <end position="178"/>
    </location>
</feature>
<dbReference type="InterPro" id="IPR036397">
    <property type="entry name" value="RNaseH_sf"/>
</dbReference>
<dbReference type="PROSITE" id="PS50982">
    <property type="entry name" value="MBD"/>
    <property type="match status" value="1"/>
</dbReference>
<comment type="caution">
    <text evidence="3">The sequence shown here is derived from an EMBL/GenBank/DDBJ whole genome shotgun (WGS) entry which is preliminary data.</text>
</comment>
<dbReference type="Pfam" id="PF01429">
    <property type="entry name" value="MBD"/>
    <property type="match status" value="1"/>
</dbReference>
<dbReference type="InterPro" id="IPR001739">
    <property type="entry name" value="Methyl_CpG_DNA-bd"/>
</dbReference>
<dbReference type="EMBL" id="BGPR01021261">
    <property type="protein sequence ID" value="GBN86377.1"/>
    <property type="molecule type" value="Genomic_DNA"/>
</dbReference>
<organism evidence="3 4">
    <name type="scientific">Araneus ventricosus</name>
    <name type="common">Orbweaver spider</name>
    <name type="synonym">Epeira ventricosa</name>
    <dbReference type="NCBI Taxonomy" id="182803"/>
    <lineage>
        <taxon>Eukaryota</taxon>
        <taxon>Metazoa</taxon>
        <taxon>Ecdysozoa</taxon>
        <taxon>Arthropoda</taxon>
        <taxon>Chelicerata</taxon>
        <taxon>Arachnida</taxon>
        <taxon>Araneae</taxon>
        <taxon>Araneomorphae</taxon>
        <taxon>Entelegynae</taxon>
        <taxon>Araneoidea</taxon>
        <taxon>Araneidae</taxon>
        <taxon>Araneus</taxon>
    </lineage>
</organism>
<dbReference type="PROSITE" id="PS50994">
    <property type="entry name" value="INTEGRASE"/>
    <property type="match status" value="1"/>
</dbReference>
<dbReference type="CDD" id="cd00122">
    <property type="entry name" value="MBD"/>
    <property type="match status" value="1"/>
</dbReference>
<evidence type="ECO:0000313" key="4">
    <source>
        <dbReference type="Proteomes" id="UP000499080"/>
    </source>
</evidence>
<keyword evidence="4" id="KW-1185">Reference proteome</keyword>
<dbReference type="PANTHER" id="PTHR42648">
    <property type="entry name" value="TRANSPOSASE, PUTATIVE-RELATED"/>
    <property type="match status" value="1"/>
</dbReference>